<feature type="transmembrane region" description="Helical" evidence="15">
    <location>
        <begin position="355"/>
        <end position="376"/>
    </location>
</feature>
<dbReference type="GeneID" id="100198654"/>
<comment type="similarity">
    <text evidence="13">Belongs to the sodium:neurotransmitter symporter (SNF) (TC 2.A.22) family.</text>
</comment>
<keyword evidence="9" id="KW-0915">Sodium</keyword>
<feature type="transmembrane region" description="Helical" evidence="15">
    <location>
        <begin position="414"/>
        <end position="443"/>
    </location>
</feature>
<evidence type="ECO:0000256" key="8">
    <source>
        <dbReference type="ARBA" id="ARBA00022989"/>
    </source>
</evidence>
<keyword evidence="5" id="KW-0479">Metal-binding</keyword>
<dbReference type="PROSITE" id="PS00610">
    <property type="entry name" value="NA_NEUROTRAN_SYMP_1"/>
    <property type="match status" value="1"/>
</dbReference>
<gene>
    <name evidence="17" type="primary">LOC100198654</name>
</gene>
<protein>
    <recommendedName>
        <fullName evidence="13">Transporter</fullName>
    </recommendedName>
</protein>
<feature type="transmembrane region" description="Helical" evidence="15">
    <location>
        <begin position="63"/>
        <end position="85"/>
    </location>
</feature>
<dbReference type="InterPro" id="IPR000175">
    <property type="entry name" value="Na/ntran_symport"/>
</dbReference>
<feature type="transmembrane region" description="Helical" evidence="15">
    <location>
        <begin position="326"/>
        <end position="343"/>
    </location>
</feature>
<evidence type="ECO:0000256" key="1">
    <source>
        <dbReference type="ARBA" id="ARBA00004651"/>
    </source>
</evidence>
<keyword evidence="10 15" id="KW-0472">Membrane</keyword>
<feature type="transmembrane region" description="Helical" evidence="15">
    <location>
        <begin position="455"/>
        <end position="473"/>
    </location>
</feature>
<evidence type="ECO:0000256" key="15">
    <source>
        <dbReference type="SAM" id="Phobius"/>
    </source>
</evidence>
<organism evidence="16 17">
    <name type="scientific">Hydra vulgaris</name>
    <name type="common">Hydra</name>
    <name type="synonym">Hydra attenuata</name>
    <dbReference type="NCBI Taxonomy" id="6087"/>
    <lineage>
        <taxon>Eukaryota</taxon>
        <taxon>Metazoa</taxon>
        <taxon>Cnidaria</taxon>
        <taxon>Hydrozoa</taxon>
        <taxon>Hydroidolina</taxon>
        <taxon>Anthoathecata</taxon>
        <taxon>Aplanulata</taxon>
        <taxon>Hydridae</taxon>
        <taxon>Hydra</taxon>
    </lineage>
</organism>
<feature type="transmembrane region" description="Helical" evidence="15">
    <location>
        <begin position="568"/>
        <end position="589"/>
    </location>
</feature>
<keyword evidence="11" id="KW-1015">Disulfide bond</keyword>
<evidence type="ECO:0000256" key="12">
    <source>
        <dbReference type="ARBA" id="ARBA00023180"/>
    </source>
</evidence>
<dbReference type="Proteomes" id="UP001652625">
    <property type="component" value="Chromosome 15"/>
</dbReference>
<dbReference type="SUPFAM" id="SSF161070">
    <property type="entry name" value="SNF-like"/>
    <property type="match status" value="1"/>
</dbReference>
<proteinExistence type="inferred from homology"/>
<evidence type="ECO:0000256" key="13">
    <source>
        <dbReference type="RuleBase" id="RU003732"/>
    </source>
</evidence>
<evidence type="ECO:0000256" key="9">
    <source>
        <dbReference type="ARBA" id="ARBA00023053"/>
    </source>
</evidence>
<dbReference type="PROSITE" id="PS50267">
    <property type="entry name" value="NA_NEUROTRAN_SYMP_3"/>
    <property type="match status" value="1"/>
</dbReference>
<feature type="transmembrane region" description="Helical" evidence="15">
    <location>
        <begin position="485"/>
        <end position="509"/>
    </location>
</feature>
<dbReference type="RefSeq" id="XP_065675196.1">
    <property type="nucleotide sequence ID" value="XM_065819124.1"/>
</dbReference>
<sequence length="626" mass="70511">MRNSMESVLQPLDEKSPRPDDKQERETWGNKIEFILTCVGYCVGLGNVWRFPYLVFNNGGGAFLIPYFIMLFVCGMPLFLMELAMGQYFSNGPVSTWNIVCPIAKGVGFAMIAVAFLCTVYYNVVIAWVIYYIYASIGRVVPWKYCSNKWNTENCYDGTNKSRLDFKQNCSTYELNITNSLINAKPLLNAATTLAVRKNLQMNETNLNSTVCSNISFYFSSPSQEFWERKVLNISGNLSDSGTIRYDLLVCLIIAWTLVFFCLIKGIKSTGKVVYITATLPYVLLSVLMIRGAFLEGAGTGIAYYLKPNFSILGKINAWVEAATQIFYSLGIGFGSLIAFGSYNKFNNNVVRDAVTLCLVDAFTCIFSGMVVFAVLGHMSYKSNIHISKVATSGPGLIFVVYPEGISQMPISQFWGFLFFFTILSIGVDTQFAMLEAVVSGLIDEYKVLKKRKALVTLTLCIGACLFGVSMVMQNGMYVFNIFNLQSGGISLLFLALVEVLALGYGYGADKFEKNIEEMIGYKPYPWWKWCWKFISPVVIFCILLSSILQWTGIKYGDYKYPFYGEVIGWFLALASMIWIPTVAIYKLYMCEGTLLQRFKKVCKPKVDRKFVLDLKLFESNNNFDG</sequence>
<keyword evidence="7 13" id="KW-0769">Symport</keyword>
<evidence type="ECO:0000256" key="5">
    <source>
        <dbReference type="ARBA" id="ARBA00022723"/>
    </source>
</evidence>
<evidence type="ECO:0000256" key="10">
    <source>
        <dbReference type="ARBA" id="ARBA00023136"/>
    </source>
</evidence>
<feature type="transmembrane region" description="Helical" evidence="15">
    <location>
        <begin position="246"/>
        <end position="267"/>
    </location>
</feature>
<keyword evidence="8 15" id="KW-1133">Transmembrane helix</keyword>
<feature type="transmembrane region" description="Helical" evidence="15">
    <location>
        <begin position="530"/>
        <end position="548"/>
    </location>
</feature>
<evidence type="ECO:0000256" key="3">
    <source>
        <dbReference type="ARBA" id="ARBA00022475"/>
    </source>
</evidence>
<comment type="subcellular location">
    <subcellularLocation>
        <location evidence="1">Cell membrane</location>
        <topology evidence="1">Multi-pass membrane protein</topology>
    </subcellularLocation>
</comment>
<evidence type="ECO:0000256" key="4">
    <source>
        <dbReference type="ARBA" id="ARBA00022692"/>
    </source>
</evidence>
<dbReference type="PANTHER" id="PTHR11616:SF320">
    <property type="entry name" value="SODIUM-DEPENDENT NORADRENALINE TRANSPORTER"/>
    <property type="match status" value="1"/>
</dbReference>
<name>A0ABM4DKZ5_HYDVU</name>
<feature type="compositionally biased region" description="Basic and acidic residues" evidence="14">
    <location>
        <begin position="12"/>
        <end position="25"/>
    </location>
</feature>
<evidence type="ECO:0000256" key="2">
    <source>
        <dbReference type="ARBA" id="ARBA00022448"/>
    </source>
</evidence>
<dbReference type="PANTHER" id="PTHR11616">
    <property type="entry name" value="SODIUM/CHLORIDE DEPENDENT TRANSPORTER"/>
    <property type="match status" value="1"/>
</dbReference>
<keyword evidence="12" id="KW-0325">Glycoprotein</keyword>
<evidence type="ECO:0000256" key="11">
    <source>
        <dbReference type="ARBA" id="ARBA00023157"/>
    </source>
</evidence>
<evidence type="ECO:0000313" key="16">
    <source>
        <dbReference type="Proteomes" id="UP001652625"/>
    </source>
</evidence>
<evidence type="ECO:0000313" key="17">
    <source>
        <dbReference type="RefSeq" id="XP_065675196.1"/>
    </source>
</evidence>
<reference evidence="17" key="1">
    <citation type="submission" date="2025-08" db="UniProtKB">
        <authorList>
            <consortium name="RefSeq"/>
        </authorList>
    </citation>
    <scope>IDENTIFICATION</scope>
</reference>
<keyword evidence="6" id="KW-0532">Neurotransmitter transport</keyword>
<keyword evidence="4 13" id="KW-0812">Transmembrane</keyword>
<dbReference type="Pfam" id="PF00209">
    <property type="entry name" value="SNF"/>
    <property type="match status" value="2"/>
</dbReference>
<dbReference type="PRINTS" id="PR00176">
    <property type="entry name" value="NANEUSMPORT"/>
</dbReference>
<keyword evidence="16" id="KW-1185">Reference proteome</keyword>
<feature type="region of interest" description="Disordered" evidence="14">
    <location>
        <begin position="1"/>
        <end position="25"/>
    </location>
</feature>
<evidence type="ECO:0000256" key="7">
    <source>
        <dbReference type="ARBA" id="ARBA00022847"/>
    </source>
</evidence>
<feature type="transmembrane region" description="Helical" evidence="15">
    <location>
        <begin position="279"/>
        <end position="306"/>
    </location>
</feature>
<dbReference type="InterPro" id="IPR037272">
    <property type="entry name" value="SNS_sf"/>
</dbReference>
<evidence type="ECO:0000256" key="14">
    <source>
        <dbReference type="SAM" id="MobiDB-lite"/>
    </source>
</evidence>
<accession>A0ABM4DKZ5</accession>
<keyword evidence="3" id="KW-1003">Cell membrane</keyword>
<evidence type="ECO:0000256" key="6">
    <source>
        <dbReference type="ARBA" id="ARBA00022775"/>
    </source>
</evidence>
<feature type="transmembrane region" description="Helical" evidence="15">
    <location>
        <begin position="106"/>
        <end position="134"/>
    </location>
</feature>
<keyword evidence="2 13" id="KW-0813">Transport</keyword>